<dbReference type="Proteomes" id="UP000765509">
    <property type="component" value="Unassembled WGS sequence"/>
</dbReference>
<feature type="non-terminal residue" evidence="2">
    <location>
        <position position="82"/>
    </location>
</feature>
<dbReference type="EMBL" id="AVOT02038121">
    <property type="protein sequence ID" value="MBW0532911.1"/>
    <property type="molecule type" value="Genomic_DNA"/>
</dbReference>
<name>A0A9Q3F9K7_9BASI</name>
<organism evidence="2 3">
    <name type="scientific">Austropuccinia psidii MF-1</name>
    <dbReference type="NCBI Taxonomy" id="1389203"/>
    <lineage>
        <taxon>Eukaryota</taxon>
        <taxon>Fungi</taxon>
        <taxon>Dikarya</taxon>
        <taxon>Basidiomycota</taxon>
        <taxon>Pucciniomycotina</taxon>
        <taxon>Pucciniomycetes</taxon>
        <taxon>Pucciniales</taxon>
        <taxon>Sphaerophragmiaceae</taxon>
        <taxon>Austropuccinia</taxon>
    </lineage>
</organism>
<keyword evidence="1" id="KW-1133">Transmembrane helix</keyword>
<keyword evidence="3" id="KW-1185">Reference proteome</keyword>
<proteinExistence type="predicted"/>
<reference evidence="2" key="1">
    <citation type="submission" date="2021-03" db="EMBL/GenBank/DDBJ databases">
        <title>Draft genome sequence of rust myrtle Austropuccinia psidii MF-1, a brazilian biotype.</title>
        <authorList>
            <person name="Quecine M.C."/>
            <person name="Pachon D.M.R."/>
            <person name="Bonatelli M.L."/>
            <person name="Correr F.H."/>
            <person name="Franceschini L.M."/>
            <person name="Leite T.F."/>
            <person name="Margarido G.R.A."/>
            <person name="Almeida C.A."/>
            <person name="Ferrarezi J.A."/>
            <person name="Labate C.A."/>
        </authorList>
    </citation>
    <scope>NUCLEOTIDE SEQUENCE</scope>
    <source>
        <strain evidence="2">MF-1</strain>
    </source>
</reference>
<protein>
    <submittedName>
        <fullName evidence="2">Uncharacterized protein</fullName>
    </submittedName>
</protein>
<gene>
    <name evidence="2" type="ORF">O181_072626</name>
</gene>
<evidence type="ECO:0000313" key="3">
    <source>
        <dbReference type="Proteomes" id="UP000765509"/>
    </source>
</evidence>
<dbReference type="AlphaFoldDB" id="A0A9Q3F9K7"/>
<keyword evidence="1" id="KW-0812">Transmembrane</keyword>
<accession>A0A9Q3F9K7</accession>
<sequence>SLLRIFNTLSNILNRLLLFTYLIVLFYLLVLENSETSSYLEFLEFIKEPVQKQIDSKFLLEKRIQKFKTLLAKLEASERDMV</sequence>
<evidence type="ECO:0000313" key="2">
    <source>
        <dbReference type="EMBL" id="MBW0532911.1"/>
    </source>
</evidence>
<evidence type="ECO:0000256" key="1">
    <source>
        <dbReference type="SAM" id="Phobius"/>
    </source>
</evidence>
<comment type="caution">
    <text evidence="2">The sequence shown here is derived from an EMBL/GenBank/DDBJ whole genome shotgun (WGS) entry which is preliminary data.</text>
</comment>
<feature type="transmembrane region" description="Helical" evidence="1">
    <location>
        <begin position="12"/>
        <end position="30"/>
    </location>
</feature>
<keyword evidence="1" id="KW-0472">Membrane</keyword>
<feature type="non-terminal residue" evidence="2">
    <location>
        <position position="1"/>
    </location>
</feature>